<dbReference type="OrthoDB" id="9807574at2"/>
<protein>
    <recommendedName>
        <fullName evidence="4">OmpW family protein</fullName>
    </recommendedName>
</protein>
<evidence type="ECO:0000313" key="2">
    <source>
        <dbReference type="EMBL" id="AVP98034.1"/>
    </source>
</evidence>
<dbReference type="KEGG" id="xba:C7S18_12855"/>
<dbReference type="RefSeq" id="WP_106891954.1">
    <property type="nucleotide sequence ID" value="NZ_CP027860.1"/>
</dbReference>
<keyword evidence="3" id="KW-1185">Reference proteome</keyword>
<evidence type="ECO:0008006" key="4">
    <source>
        <dbReference type="Google" id="ProtNLM"/>
    </source>
</evidence>
<keyword evidence="1" id="KW-0732">Signal</keyword>
<dbReference type="InterPro" id="IPR005618">
    <property type="entry name" value="OMPW"/>
</dbReference>
<gene>
    <name evidence="2" type="ORF">C7S18_12855</name>
</gene>
<dbReference type="InterPro" id="IPR011250">
    <property type="entry name" value="OMP/PagP_B-barrel"/>
</dbReference>
<dbReference type="GO" id="GO:0055085">
    <property type="term" value="P:transmembrane transport"/>
    <property type="evidence" value="ECO:0007669"/>
    <property type="project" value="TreeGrafter"/>
</dbReference>
<reference evidence="2 3" key="2">
    <citation type="submission" date="2018-03" db="EMBL/GenBank/DDBJ databases">
        <authorList>
            <person name="Keele B.F."/>
        </authorList>
    </citation>
    <scope>NUCLEOTIDE SEQUENCE [LARGE SCALE GENOMIC DNA]</scope>
    <source>
        <strain evidence="2 3">D13</strain>
    </source>
</reference>
<proteinExistence type="predicted"/>
<dbReference type="AlphaFoldDB" id="A0A2P1PT66"/>
<dbReference type="PANTHER" id="PTHR36920">
    <property type="match status" value="1"/>
</dbReference>
<organism evidence="2 3">
    <name type="scientific">Ahniella affigens</name>
    <dbReference type="NCBI Taxonomy" id="2021234"/>
    <lineage>
        <taxon>Bacteria</taxon>
        <taxon>Pseudomonadati</taxon>
        <taxon>Pseudomonadota</taxon>
        <taxon>Gammaproteobacteria</taxon>
        <taxon>Lysobacterales</taxon>
        <taxon>Rhodanobacteraceae</taxon>
        <taxon>Ahniella</taxon>
    </lineage>
</organism>
<accession>A0A2P1PT66</accession>
<dbReference type="Gene3D" id="2.40.160.20">
    <property type="match status" value="1"/>
</dbReference>
<evidence type="ECO:0000313" key="3">
    <source>
        <dbReference type="Proteomes" id="UP000241074"/>
    </source>
</evidence>
<dbReference type="Pfam" id="PF03922">
    <property type="entry name" value="OmpW"/>
    <property type="match status" value="1"/>
</dbReference>
<dbReference type="GO" id="GO:0019867">
    <property type="term" value="C:outer membrane"/>
    <property type="evidence" value="ECO:0007669"/>
    <property type="project" value="InterPro"/>
</dbReference>
<reference evidence="2 3" key="1">
    <citation type="submission" date="2018-03" db="EMBL/GenBank/DDBJ databases">
        <title>Ahniella affigens gen. nov., sp. nov., a gammaproteobacterium isolated from sandy soil near a stream.</title>
        <authorList>
            <person name="Ko Y."/>
            <person name="Kim J.-H."/>
        </authorList>
    </citation>
    <scope>NUCLEOTIDE SEQUENCE [LARGE SCALE GENOMIC DNA]</scope>
    <source>
        <strain evidence="2 3">D13</strain>
    </source>
</reference>
<name>A0A2P1PT66_9GAMM</name>
<sequence>MKKLTSVLLLALVTPSLWAADGNWRFTVGAHNVDPKSDNGSLANGALDVDVGNAWRPTITGEYLFSDNLGLEVLAALPFKHDVKLNGADAGDVTHLPPTVSLQYHFNAGEKVSPYLGLGLNFTWIYDENSDGPIDGTDLSLSNSFGLAAHAGIDFAMQNDWFFGVDARWMDIDADVSVDGADVGTVNIDPLVYGFYFGKRF</sequence>
<dbReference type="EMBL" id="CP027860">
    <property type="protein sequence ID" value="AVP98034.1"/>
    <property type="molecule type" value="Genomic_DNA"/>
</dbReference>
<evidence type="ECO:0000256" key="1">
    <source>
        <dbReference type="SAM" id="SignalP"/>
    </source>
</evidence>
<dbReference type="PANTHER" id="PTHR36920:SF1">
    <property type="entry name" value="OUTER MEMBRANE PROTEIN W"/>
    <property type="match status" value="1"/>
</dbReference>
<dbReference type="SUPFAM" id="SSF56925">
    <property type="entry name" value="OMPA-like"/>
    <property type="match status" value="1"/>
</dbReference>
<feature type="signal peptide" evidence="1">
    <location>
        <begin position="1"/>
        <end position="19"/>
    </location>
</feature>
<feature type="chain" id="PRO_5015107898" description="OmpW family protein" evidence="1">
    <location>
        <begin position="20"/>
        <end position="201"/>
    </location>
</feature>
<dbReference type="Proteomes" id="UP000241074">
    <property type="component" value="Chromosome"/>
</dbReference>